<comment type="caution">
    <text evidence="1">The sequence shown here is derived from an EMBL/GenBank/DDBJ whole genome shotgun (WGS) entry which is preliminary data.</text>
</comment>
<keyword evidence="2" id="KW-1185">Reference proteome</keyword>
<sequence length="301" mass="33019">MSQVVVCIDDKGKPANIPDLEMIITRSFDERDRQATATNTSGVRIDLDKRSDLDVSSIWVKSGRDITMGEANMQRFVAEYLQNNNISAVRAPRVYLAFTWGIFGFIVTEYIDGQTCSYSDISVVAAAVQALIDIRSPSLKPGPVGGGLMEHPFFVDRKSCIQYESVEELQDHVNGILSETGRRGRVNFASELANYGLRLCVSDLVPVNFMKDSNGGIVAVDFGGYSFLPPSFFAFTLRYGGCSNFALRVARTLEYPSPPNVTAMVSASCALVPFSRNDVGLPERLQSRLQPVNAAHNRPSA</sequence>
<dbReference type="InterPro" id="IPR011009">
    <property type="entry name" value="Kinase-like_dom_sf"/>
</dbReference>
<accession>A0A8S0XXM5</accession>
<dbReference type="SUPFAM" id="SSF56112">
    <property type="entry name" value="Protein kinase-like (PK-like)"/>
    <property type="match status" value="1"/>
</dbReference>
<organism evidence="1 2">
    <name type="scientific">Cyclocybe aegerita</name>
    <name type="common">Black poplar mushroom</name>
    <name type="synonym">Agrocybe aegerita</name>
    <dbReference type="NCBI Taxonomy" id="1973307"/>
    <lineage>
        <taxon>Eukaryota</taxon>
        <taxon>Fungi</taxon>
        <taxon>Dikarya</taxon>
        <taxon>Basidiomycota</taxon>
        <taxon>Agaricomycotina</taxon>
        <taxon>Agaricomycetes</taxon>
        <taxon>Agaricomycetidae</taxon>
        <taxon>Agaricales</taxon>
        <taxon>Agaricineae</taxon>
        <taxon>Bolbitiaceae</taxon>
        <taxon>Cyclocybe</taxon>
    </lineage>
</organism>
<dbReference type="AlphaFoldDB" id="A0A8S0XXM5"/>
<protein>
    <recommendedName>
        <fullName evidence="3">Aminoglycoside phosphotransferase domain-containing protein</fullName>
    </recommendedName>
</protein>
<evidence type="ECO:0000313" key="2">
    <source>
        <dbReference type="Proteomes" id="UP000467700"/>
    </source>
</evidence>
<reference evidence="1 2" key="1">
    <citation type="submission" date="2020-01" db="EMBL/GenBank/DDBJ databases">
        <authorList>
            <person name="Gupta K D."/>
        </authorList>
    </citation>
    <scope>NUCLEOTIDE SEQUENCE [LARGE SCALE GENOMIC DNA]</scope>
</reference>
<name>A0A8S0XXM5_CYCAE</name>
<evidence type="ECO:0008006" key="3">
    <source>
        <dbReference type="Google" id="ProtNLM"/>
    </source>
</evidence>
<gene>
    <name evidence="1" type="ORF">AAE3_LOCUS10037</name>
</gene>
<proteinExistence type="predicted"/>
<evidence type="ECO:0000313" key="1">
    <source>
        <dbReference type="EMBL" id="CAA7267861.1"/>
    </source>
</evidence>
<dbReference type="Proteomes" id="UP000467700">
    <property type="component" value="Unassembled WGS sequence"/>
</dbReference>
<dbReference type="EMBL" id="CACVBS010000063">
    <property type="protein sequence ID" value="CAA7267861.1"/>
    <property type="molecule type" value="Genomic_DNA"/>
</dbReference>
<dbReference type="OrthoDB" id="3250044at2759"/>